<keyword evidence="4" id="KW-1185">Reference proteome</keyword>
<keyword evidence="1" id="KW-0694">RNA-binding</keyword>
<dbReference type="GeneID" id="96903357"/>
<dbReference type="OrthoDB" id="422364at2759"/>
<evidence type="ECO:0000256" key="1">
    <source>
        <dbReference type="RuleBase" id="RU365048"/>
    </source>
</evidence>
<dbReference type="EMBL" id="HE576755">
    <property type="protein sequence ID" value="CCC69750.1"/>
    <property type="molecule type" value="Genomic_DNA"/>
</dbReference>
<dbReference type="GO" id="GO:0005730">
    <property type="term" value="C:nucleolus"/>
    <property type="evidence" value="ECO:0007669"/>
    <property type="project" value="EnsemblFungi"/>
</dbReference>
<keyword evidence="1" id="KW-0747">Spliceosome</keyword>
<dbReference type="GO" id="GO:0046540">
    <property type="term" value="C:U4/U6 x U5 tri-snRNP complex"/>
    <property type="evidence" value="ECO:0007669"/>
    <property type="project" value="UniProtKB-UniRule"/>
</dbReference>
<dbReference type="STRING" id="1064592.G0VDW0"/>
<dbReference type="RefSeq" id="XP_003676112.1">
    <property type="nucleotide sequence ID" value="XM_003676064.1"/>
</dbReference>
<keyword evidence="1" id="KW-0539">Nucleus</keyword>
<dbReference type="GO" id="GO:0003723">
    <property type="term" value="F:RNA binding"/>
    <property type="evidence" value="ECO:0007669"/>
    <property type="project" value="UniProtKB-UniRule"/>
</dbReference>
<reference evidence="3 4" key="1">
    <citation type="journal article" date="2011" name="Proc. Natl. Acad. Sci. U.S.A.">
        <title>Evolutionary erosion of yeast sex chromosomes by mating-type switching accidents.</title>
        <authorList>
            <person name="Gordon J.L."/>
            <person name="Armisen D."/>
            <person name="Proux-Wera E."/>
            <person name="Oheigeartaigh S.S."/>
            <person name="Byrne K.P."/>
            <person name="Wolfe K.H."/>
        </authorList>
    </citation>
    <scope>NUCLEOTIDE SEQUENCE [LARGE SCALE GENOMIC DNA]</scope>
    <source>
        <strain evidence="4">ATCC 76901 / BCRC 22586 / CBS 4309 / NBRC 1992 / NRRL Y-12630</strain>
    </source>
</reference>
<keyword evidence="1" id="KW-0507">mRNA processing</keyword>
<gene>
    <name evidence="3" type="primary">NCAS0D01690</name>
    <name evidence="1" type="synonym">LSM8</name>
    <name evidence="3" type="ordered locus">NCAS_0D01690</name>
</gene>
<reference key="2">
    <citation type="submission" date="2011-08" db="EMBL/GenBank/DDBJ databases">
        <title>Genome sequence of Naumovozyma castellii.</title>
        <authorList>
            <person name="Gordon J.L."/>
            <person name="Armisen D."/>
            <person name="Proux-Wera E."/>
            <person name="OhEigeartaigh S.S."/>
            <person name="Byrne K.P."/>
            <person name="Wolfe K.H."/>
        </authorList>
    </citation>
    <scope>NUCLEOTIDE SEQUENCE</scope>
    <source>
        <strain>Type strain:CBS 4309</strain>
    </source>
</reference>
<sequence>MNKTKPTQSNLRIIIKGKINRELTMSPLLKEYLNKKVVIITVEGQCFTANLEGFDKNTNLMLSNVRDRFNHELITSVQLLRGSEVVVCGLLEEIEEGKKDVEDSGVIIPMVKLKDTKNRILNEHLIWEQVWKQKRK</sequence>
<dbReference type="OMA" id="NTLSCTM"/>
<dbReference type="SMART" id="SM00651">
    <property type="entry name" value="Sm"/>
    <property type="match status" value="1"/>
</dbReference>
<dbReference type="AlphaFoldDB" id="G0VDW0"/>
<dbReference type="CDD" id="cd01727">
    <property type="entry name" value="LSm8"/>
    <property type="match status" value="1"/>
</dbReference>
<comment type="similarity">
    <text evidence="1">Belongs to the snRNP Sm proteins family.</text>
</comment>
<comment type="function">
    <text evidence="1">Plays role in pre-mRNA splicing as component of the U4/U6-U5 tri-snRNP complex that is involved in spliceosome assembly, and as component of the precatalytic spliceosome (spliceosome B complex). The heptameric LSM2-8 complex binds specifically to the 3'-terminal U-tract of U6 snRNA.</text>
</comment>
<keyword evidence="1" id="KW-0508">mRNA splicing</keyword>
<dbReference type="InterPro" id="IPR047575">
    <property type="entry name" value="Sm"/>
</dbReference>
<organism evidence="3 4">
    <name type="scientific">Naumovozyma castellii</name>
    <name type="common">Yeast</name>
    <name type="synonym">Saccharomyces castellii</name>
    <dbReference type="NCBI Taxonomy" id="27288"/>
    <lineage>
        <taxon>Eukaryota</taxon>
        <taxon>Fungi</taxon>
        <taxon>Dikarya</taxon>
        <taxon>Ascomycota</taxon>
        <taxon>Saccharomycotina</taxon>
        <taxon>Saccharomycetes</taxon>
        <taxon>Saccharomycetales</taxon>
        <taxon>Saccharomycetaceae</taxon>
        <taxon>Naumovozyma</taxon>
    </lineage>
</organism>
<dbReference type="SUPFAM" id="SSF50182">
    <property type="entry name" value="Sm-like ribonucleoproteins"/>
    <property type="match status" value="1"/>
</dbReference>
<dbReference type="eggNOG" id="KOG1784">
    <property type="taxonomic scope" value="Eukaryota"/>
</dbReference>
<accession>G0VDW0</accession>
<dbReference type="HOGENOM" id="CLU_076902_8_1_1"/>
<dbReference type="GO" id="GO:0008033">
    <property type="term" value="P:tRNA processing"/>
    <property type="evidence" value="ECO:0007669"/>
    <property type="project" value="EnsemblFungi"/>
</dbReference>
<dbReference type="GO" id="GO:0006364">
    <property type="term" value="P:rRNA processing"/>
    <property type="evidence" value="ECO:0007669"/>
    <property type="project" value="EnsemblFungi"/>
</dbReference>
<dbReference type="KEGG" id="ncs:NCAS_0D01690"/>
<proteinExistence type="inferred from homology"/>
<dbReference type="InterPro" id="IPR034103">
    <property type="entry name" value="Lsm8"/>
</dbReference>
<dbReference type="GO" id="GO:0005688">
    <property type="term" value="C:U6 snRNP"/>
    <property type="evidence" value="ECO:0007669"/>
    <property type="project" value="UniProtKB-UniRule"/>
</dbReference>
<dbReference type="GO" id="GO:0000398">
    <property type="term" value="P:mRNA splicing, via spliceosome"/>
    <property type="evidence" value="ECO:0007669"/>
    <property type="project" value="UniProtKB-UniRule"/>
</dbReference>
<evidence type="ECO:0000313" key="3">
    <source>
        <dbReference type="EMBL" id="CCC69750.1"/>
    </source>
</evidence>
<dbReference type="Gene3D" id="2.30.30.100">
    <property type="match status" value="1"/>
</dbReference>
<dbReference type="GO" id="GO:0005681">
    <property type="term" value="C:spliceosomal complex"/>
    <property type="evidence" value="ECO:0007669"/>
    <property type="project" value="UniProtKB-KW"/>
</dbReference>
<comment type="subunit">
    <text evidence="1">LSm subunits form a heteromer with a doughnut shape.</text>
</comment>
<protein>
    <recommendedName>
        <fullName evidence="1">LSM2-LSM8 complex subunit LSM8</fullName>
    </recommendedName>
</protein>
<dbReference type="InterPro" id="IPR001163">
    <property type="entry name" value="Sm_dom_euk/arc"/>
</dbReference>
<dbReference type="Proteomes" id="UP000001640">
    <property type="component" value="Chromosome 4"/>
</dbReference>
<evidence type="ECO:0000259" key="2">
    <source>
        <dbReference type="PROSITE" id="PS52002"/>
    </source>
</evidence>
<feature type="domain" description="Sm" evidence="2">
    <location>
        <begin position="24"/>
        <end position="94"/>
    </location>
</feature>
<dbReference type="Pfam" id="PF01423">
    <property type="entry name" value="LSM"/>
    <property type="match status" value="1"/>
</dbReference>
<comment type="subcellular location">
    <subcellularLocation>
        <location evidence="1">Nucleus</location>
    </subcellularLocation>
</comment>
<dbReference type="InParanoid" id="G0VDW0"/>
<evidence type="ECO:0000313" key="4">
    <source>
        <dbReference type="Proteomes" id="UP000001640"/>
    </source>
</evidence>
<name>G0VDW0_NAUCA</name>
<keyword evidence="1" id="KW-0687">Ribonucleoprotein</keyword>
<dbReference type="FunCoup" id="G0VDW0">
    <property type="interactions" value="483"/>
</dbReference>
<dbReference type="PROSITE" id="PS52002">
    <property type="entry name" value="SM"/>
    <property type="match status" value="1"/>
</dbReference>
<dbReference type="InterPro" id="IPR010920">
    <property type="entry name" value="LSM_dom_sf"/>
</dbReference>